<reference evidence="2 3" key="1">
    <citation type="journal article" date="2021" name="BMC Genomics">
        <title>Datura genome reveals duplications of psychoactive alkaloid biosynthetic genes and high mutation rate following tissue culture.</title>
        <authorList>
            <person name="Rajewski A."/>
            <person name="Carter-House D."/>
            <person name="Stajich J."/>
            <person name="Litt A."/>
        </authorList>
    </citation>
    <scope>NUCLEOTIDE SEQUENCE [LARGE SCALE GENOMIC DNA]</scope>
    <source>
        <strain evidence="2">AR-01</strain>
    </source>
</reference>
<evidence type="ECO:0000256" key="1">
    <source>
        <dbReference type="SAM" id="MobiDB-lite"/>
    </source>
</evidence>
<organism evidence="2 3">
    <name type="scientific">Datura stramonium</name>
    <name type="common">Jimsonweed</name>
    <name type="synonym">Common thornapple</name>
    <dbReference type="NCBI Taxonomy" id="4076"/>
    <lineage>
        <taxon>Eukaryota</taxon>
        <taxon>Viridiplantae</taxon>
        <taxon>Streptophyta</taxon>
        <taxon>Embryophyta</taxon>
        <taxon>Tracheophyta</taxon>
        <taxon>Spermatophyta</taxon>
        <taxon>Magnoliopsida</taxon>
        <taxon>eudicotyledons</taxon>
        <taxon>Gunneridae</taxon>
        <taxon>Pentapetalae</taxon>
        <taxon>asterids</taxon>
        <taxon>lamiids</taxon>
        <taxon>Solanales</taxon>
        <taxon>Solanaceae</taxon>
        <taxon>Solanoideae</taxon>
        <taxon>Datureae</taxon>
        <taxon>Datura</taxon>
    </lineage>
</organism>
<proteinExistence type="predicted"/>
<feature type="compositionally biased region" description="Polar residues" evidence="1">
    <location>
        <begin position="36"/>
        <end position="51"/>
    </location>
</feature>
<feature type="region of interest" description="Disordered" evidence="1">
    <location>
        <begin position="1"/>
        <end position="61"/>
    </location>
</feature>
<feature type="compositionally biased region" description="Polar residues" evidence="1">
    <location>
        <begin position="1"/>
        <end position="17"/>
    </location>
</feature>
<accession>A0ABS8WMT2</accession>
<name>A0ABS8WMT2_DATST</name>
<comment type="caution">
    <text evidence="2">The sequence shown here is derived from an EMBL/GenBank/DDBJ whole genome shotgun (WGS) entry which is preliminary data.</text>
</comment>
<evidence type="ECO:0000313" key="2">
    <source>
        <dbReference type="EMBL" id="MCE3051357.1"/>
    </source>
</evidence>
<keyword evidence="3" id="KW-1185">Reference proteome</keyword>
<gene>
    <name evidence="2" type="ORF">HAX54_049597</name>
</gene>
<feature type="compositionally biased region" description="Low complexity" evidence="1">
    <location>
        <begin position="21"/>
        <end position="35"/>
    </location>
</feature>
<sequence length="172" mass="18512">MRRPGYSTSNLNSNSRGTKVHGNYGSYGGHHNSNGQTSFSSANNISRSHGVQNDGAPSSHEVDNAFVAKGRGFTKNSQNEMQSSPPITTDYFELHIPSDTKASNIVSLTETPTDIVTSPPIEQHVDVPTSYDEEISSQSMQPTVAPLLLRTLSRIGKLIQFSVIAPVGIQLA</sequence>
<dbReference type="EMBL" id="JACEIK010008442">
    <property type="protein sequence ID" value="MCE3051357.1"/>
    <property type="molecule type" value="Genomic_DNA"/>
</dbReference>
<evidence type="ECO:0000313" key="3">
    <source>
        <dbReference type="Proteomes" id="UP000823775"/>
    </source>
</evidence>
<dbReference type="Proteomes" id="UP000823775">
    <property type="component" value="Unassembled WGS sequence"/>
</dbReference>
<protein>
    <submittedName>
        <fullName evidence="2">Uncharacterized protein</fullName>
    </submittedName>
</protein>